<dbReference type="GO" id="GO:0051603">
    <property type="term" value="P:proteolysis involved in protein catabolic process"/>
    <property type="evidence" value="ECO:0007669"/>
    <property type="project" value="TreeGrafter"/>
</dbReference>
<keyword evidence="1 6" id="KW-0645">Protease</keyword>
<proteinExistence type="inferred from homology"/>
<keyword evidence="5 6" id="KW-0482">Metalloprotease</keyword>
<dbReference type="Proteomes" id="UP000241362">
    <property type="component" value="Unassembled WGS sequence"/>
</dbReference>
<evidence type="ECO:0000313" key="10">
    <source>
        <dbReference type="Proteomes" id="UP000241362"/>
    </source>
</evidence>
<keyword evidence="3 6" id="KW-0378">Hydrolase</keyword>
<dbReference type="GO" id="GO:0004222">
    <property type="term" value="F:metalloendopeptidase activity"/>
    <property type="evidence" value="ECO:0007669"/>
    <property type="project" value="InterPro"/>
</dbReference>
<dbReference type="AlphaFoldDB" id="A0A2T4JD11"/>
<dbReference type="Pfam" id="PF01435">
    <property type="entry name" value="Peptidase_M48"/>
    <property type="match status" value="1"/>
</dbReference>
<dbReference type="CDD" id="cd07324">
    <property type="entry name" value="M48C_Oma1-like"/>
    <property type="match status" value="1"/>
</dbReference>
<comment type="similarity">
    <text evidence="6">Belongs to the peptidase M48 family.</text>
</comment>
<feature type="chain" id="PRO_5016340164" evidence="7">
    <location>
        <begin position="21"/>
        <end position="242"/>
    </location>
</feature>
<name>A0A2T4JD11_FUSBL</name>
<keyword evidence="7" id="KW-0732">Signal</keyword>
<dbReference type="EMBL" id="PZKE01000003">
    <property type="protein sequence ID" value="PTE15779.1"/>
    <property type="molecule type" value="Genomic_DNA"/>
</dbReference>
<dbReference type="InterPro" id="IPR001915">
    <property type="entry name" value="Peptidase_M48"/>
</dbReference>
<evidence type="ECO:0000313" key="9">
    <source>
        <dbReference type="EMBL" id="PTE15779.1"/>
    </source>
</evidence>
<dbReference type="PANTHER" id="PTHR22726">
    <property type="entry name" value="METALLOENDOPEPTIDASE OMA1"/>
    <property type="match status" value="1"/>
</dbReference>
<comment type="caution">
    <text evidence="9">The sequence shown here is derived from an EMBL/GenBank/DDBJ whole genome shotgun (WGS) entry which is preliminary data.</text>
</comment>
<feature type="signal peptide" evidence="7">
    <location>
        <begin position="1"/>
        <end position="20"/>
    </location>
</feature>
<accession>A0A2T4JD11</accession>
<evidence type="ECO:0000256" key="4">
    <source>
        <dbReference type="ARBA" id="ARBA00022833"/>
    </source>
</evidence>
<keyword evidence="10" id="KW-1185">Reference proteome</keyword>
<evidence type="ECO:0000256" key="1">
    <source>
        <dbReference type="ARBA" id="ARBA00022670"/>
    </source>
</evidence>
<dbReference type="GO" id="GO:0016020">
    <property type="term" value="C:membrane"/>
    <property type="evidence" value="ECO:0007669"/>
    <property type="project" value="TreeGrafter"/>
</dbReference>
<comment type="cofactor">
    <cofactor evidence="6">
        <name>Zn(2+)</name>
        <dbReference type="ChEBI" id="CHEBI:29105"/>
    </cofactor>
    <text evidence="6">Binds 1 zinc ion per subunit.</text>
</comment>
<evidence type="ECO:0000256" key="7">
    <source>
        <dbReference type="SAM" id="SignalP"/>
    </source>
</evidence>
<dbReference type="Gene3D" id="3.30.2010.10">
    <property type="entry name" value="Metalloproteases ('zincins'), catalytic domain"/>
    <property type="match status" value="1"/>
</dbReference>
<evidence type="ECO:0000256" key="3">
    <source>
        <dbReference type="ARBA" id="ARBA00022801"/>
    </source>
</evidence>
<protein>
    <submittedName>
        <fullName evidence="9">Peptidase M48</fullName>
    </submittedName>
</protein>
<reference evidence="9 10" key="1">
    <citation type="submission" date="2018-03" db="EMBL/GenBank/DDBJ databases">
        <title>Rhodobacter blasticus.</title>
        <authorList>
            <person name="Meyer T.E."/>
            <person name="Miller S."/>
            <person name="Lodha T."/>
            <person name="Gandham S."/>
            <person name="Chintalapati S."/>
            <person name="Chintalapati V.R."/>
        </authorList>
    </citation>
    <scope>NUCLEOTIDE SEQUENCE [LARGE SCALE GENOMIC DNA]</scope>
    <source>
        <strain evidence="9 10">DSM 2131</strain>
    </source>
</reference>
<evidence type="ECO:0000256" key="5">
    <source>
        <dbReference type="ARBA" id="ARBA00023049"/>
    </source>
</evidence>
<dbReference type="InterPro" id="IPR051156">
    <property type="entry name" value="Mito/Outer_Membr_Metalloprot"/>
</dbReference>
<sequence length="242" mass="25101">MIPRRPLRLALALWSALALAGCVAVSPYPQEAAPDAPRMAPAPSVAGGLSGFAAVAARVEPVAEAACRARAAGRNCDFVIAVDDRPGLQPNAFQTLDSSGRPYLVFTISLLQMARNADELAFVLGHEAAHHVAGHIPRQQEQAMGGAILAGVLAQATGLPADQVKAAQNVGASLAARQYSKDFELEADALGARIAWQAGYDPVRGSAFFDRLPDPGDKFLGSHPPNAQRKAVVVAAVQGLGG</sequence>
<evidence type="ECO:0000256" key="2">
    <source>
        <dbReference type="ARBA" id="ARBA00022723"/>
    </source>
</evidence>
<evidence type="ECO:0000256" key="6">
    <source>
        <dbReference type="RuleBase" id="RU003983"/>
    </source>
</evidence>
<dbReference type="PANTHER" id="PTHR22726:SF1">
    <property type="entry name" value="METALLOENDOPEPTIDASE OMA1, MITOCHONDRIAL"/>
    <property type="match status" value="1"/>
</dbReference>
<feature type="domain" description="Peptidase M48" evidence="8">
    <location>
        <begin position="62"/>
        <end position="231"/>
    </location>
</feature>
<dbReference type="GO" id="GO:0046872">
    <property type="term" value="F:metal ion binding"/>
    <property type="evidence" value="ECO:0007669"/>
    <property type="project" value="UniProtKB-KW"/>
</dbReference>
<evidence type="ECO:0000259" key="8">
    <source>
        <dbReference type="Pfam" id="PF01435"/>
    </source>
</evidence>
<keyword evidence="4 6" id="KW-0862">Zinc</keyword>
<keyword evidence="2" id="KW-0479">Metal-binding</keyword>
<dbReference type="PROSITE" id="PS51257">
    <property type="entry name" value="PROKAR_LIPOPROTEIN"/>
    <property type="match status" value="1"/>
</dbReference>
<gene>
    <name evidence="9" type="ORF">C5F44_05070</name>
</gene>
<organism evidence="9 10">
    <name type="scientific">Fuscovulum blasticum DSM 2131</name>
    <dbReference type="NCBI Taxonomy" id="1188250"/>
    <lineage>
        <taxon>Bacteria</taxon>
        <taxon>Pseudomonadati</taxon>
        <taxon>Pseudomonadota</taxon>
        <taxon>Alphaproteobacteria</taxon>
        <taxon>Rhodobacterales</taxon>
        <taxon>Paracoccaceae</taxon>
        <taxon>Pseudogemmobacter</taxon>
    </lineage>
</organism>